<gene>
    <name evidence="1" type="ORF">UFOPK1726_00813</name>
</gene>
<dbReference type="EMBL" id="CAEZTT010000091">
    <property type="protein sequence ID" value="CAB4579568.1"/>
    <property type="molecule type" value="Genomic_DNA"/>
</dbReference>
<name>A0A6J6F426_9ZZZZ</name>
<organism evidence="1">
    <name type="scientific">freshwater metagenome</name>
    <dbReference type="NCBI Taxonomy" id="449393"/>
    <lineage>
        <taxon>unclassified sequences</taxon>
        <taxon>metagenomes</taxon>
        <taxon>ecological metagenomes</taxon>
    </lineage>
</organism>
<evidence type="ECO:0000313" key="1">
    <source>
        <dbReference type="EMBL" id="CAB4579568.1"/>
    </source>
</evidence>
<reference evidence="1" key="1">
    <citation type="submission" date="2020-05" db="EMBL/GenBank/DDBJ databases">
        <authorList>
            <person name="Chiriac C."/>
            <person name="Salcher M."/>
            <person name="Ghai R."/>
            <person name="Kavagutti S V."/>
        </authorList>
    </citation>
    <scope>NUCLEOTIDE SEQUENCE</scope>
</reference>
<proteinExistence type="predicted"/>
<accession>A0A6J6F426</accession>
<protein>
    <submittedName>
        <fullName evidence="1">Unannotated protein</fullName>
    </submittedName>
</protein>
<dbReference type="AlphaFoldDB" id="A0A6J6F426"/>
<sequence>MVEVEGDIDVFCLVDGDGVQDVAGETGVVEHGVVARCHSSFWDVECASTVGDVVNWHLLEFNRRARAIHPSSNR</sequence>